<dbReference type="InterPro" id="IPR040449">
    <property type="entry name" value="Peptidase_S66_N"/>
</dbReference>
<dbReference type="Gene3D" id="3.40.50.10740">
    <property type="entry name" value="Class I glutamine amidotransferase-like"/>
    <property type="match status" value="1"/>
</dbReference>
<evidence type="ECO:0000313" key="5">
    <source>
        <dbReference type="EMBL" id="ASS38157.1"/>
    </source>
</evidence>
<dbReference type="GO" id="GO:0016787">
    <property type="term" value="F:hydrolase activity"/>
    <property type="evidence" value="ECO:0007669"/>
    <property type="project" value="UniProtKB-KW"/>
</dbReference>
<dbReference type="PANTHER" id="PTHR30237:SF5">
    <property type="entry name" value="CARBOXYPEPTIDASE VC_A0337-RELATED"/>
    <property type="match status" value="1"/>
</dbReference>
<evidence type="ECO:0000259" key="4">
    <source>
        <dbReference type="Pfam" id="PF17676"/>
    </source>
</evidence>
<evidence type="ECO:0000259" key="3">
    <source>
        <dbReference type="Pfam" id="PF02016"/>
    </source>
</evidence>
<gene>
    <name evidence="5" type="ORF">AXF17_06885</name>
</gene>
<dbReference type="SUPFAM" id="SSF141986">
    <property type="entry name" value="LD-carboxypeptidase A C-terminal domain-like"/>
    <property type="match status" value="1"/>
</dbReference>
<dbReference type="PIRSF" id="PIRSF028757">
    <property type="entry name" value="LD-carboxypeptidase"/>
    <property type="match status" value="1"/>
</dbReference>
<sequence>MIYPKFPEQGSSLGICAPSAGVGRKIESFDKSLAVFKSSGFDIIETASVRTDNIRSADAKTRGEEFNFLVQNPDVEMIISATGGDYNIEMLPYLDMGTLSNYPKWIAGASDPTNIMYYVTTKLDIATMYGFNAGSFDWDTLHEFQKNSLEFIRGNTIKQYSFDKYDSNTDFSVQNVVLDGDVNWQLSLPGVDEIIDKFSPADSPRLVVEGRFIGGCIDCIAKLIGTPFDGTRSFVKKYPRKIWFLDNFAMTSFDLYLTMMQMKYCGYFKGTKAIVFGRTMFPDKTDEQYIAQLRQAISDIPFIWNADIGHVKPCFTVINGAYGRVTCAQGKGSLEQALV</sequence>
<evidence type="ECO:0000256" key="1">
    <source>
        <dbReference type="ARBA" id="ARBA00010233"/>
    </source>
</evidence>
<comment type="similarity">
    <text evidence="1">Belongs to the peptidase S66 family.</text>
</comment>
<accession>A0A223AT62</accession>
<keyword evidence="2" id="KW-0378">Hydrolase</keyword>
<dbReference type="InterPro" id="IPR003507">
    <property type="entry name" value="S66_fam"/>
</dbReference>
<dbReference type="Proteomes" id="UP000214689">
    <property type="component" value="Chromosome"/>
</dbReference>
<dbReference type="PANTHER" id="PTHR30237">
    <property type="entry name" value="MURAMOYLTETRAPEPTIDE CARBOXYPEPTIDASE"/>
    <property type="match status" value="1"/>
</dbReference>
<proteinExistence type="inferred from homology"/>
<evidence type="ECO:0000313" key="6">
    <source>
        <dbReference type="Proteomes" id="UP000214689"/>
    </source>
</evidence>
<protein>
    <recommendedName>
        <fullName evidence="7">LD-carboxypeptidase</fullName>
    </recommendedName>
</protein>
<dbReference type="InterPro" id="IPR029062">
    <property type="entry name" value="Class_I_gatase-like"/>
</dbReference>
<dbReference type="InterPro" id="IPR027478">
    <property type="entry name" value="LdcA_N"/>
</dbReference>
<dbReference type="Gene3D" id="3.50.30.60">
    <property type="entry name" value="LD-carboxypeptidase A C-terminal domain-like"/>
    <property type="match status" value="1"/>
</dbReference>
<evidence type="ECO:0008006" key="7">
    <source>
        <dbReference type="Google" id="ProtNLM"/>
    </source>
</evidence>
<dbReference type="InterPro" id="IPR027461">
    <property type="entry name" value="Carboxypeptidase_A_C_sf"/>
</dbReference>
<dbReference type="RefSeq" id="WP_094234396.1">
    <property type="nucleotide sequence ID" value="NZ_CP016199.1"/>
</dbReference>
<dbReference type="InterPro" id="IPR040921">
    <property type="entry name" value="Peptidase_S66C"/>
</dbReference>
<dbReference type="EMBL" id="CP016199">
    <property type="protein sequence ID" value="ASS38157.1"/>
    <property type="molecule type" value="Genomic_DNA"/>
</dbReference>
<feature type="domain" description="LD-carboxypeptidase N-terminal" evidence="3">
    <location>
        <begin position="14"/>
        <end position="130"/>
    </location>
</feature>
<dbReference type="Pfam" id="PF17676">
    <property type="entry name" value="Peptidase_S66C"/>
    <property type="match status" value="1"/>
</dbReference>
<dbReference type="AlphaFoldDB" id="A0A223AT62"/>
<name>A0A223AT62_9FIRM</name>
<dbReference type="OrthoDB" id="9807329at2"/>
<keyword evidence="6" id="KW-1185">Reference proteome</keyword>
<evidence type="ECO:0000256" key="2">
    <source>
        <dbReference type="ARBA" id="ARBA00022801"/>
    </source>
</evidence>
<dbReference type="Pfam" id="PF02016">
    <property type="entry name" value="Peptidase_S66"/>
    <property type="match status" value="1"/>
</dbReference>
<dbReference type="SUPFAM" id="SSF52317">
    <property type="entry name" value="Class I glutamine amidotransferase-like"/>
    <property type="match status" value="1"/>
</dbReference>
<feature type="domain" description="LD-carboxypeptidase C-terminal" evidence="4">
    <location>
        <begin position="209"/>
        <end position="322"/>
    </location>
</feature>
<organism evidence="5 6">
    <name type="scientific">Mogibacterium pumilum</name>
    <dbReference type="NCBI Taxonomy" id="86332"/>
    <lineage>
        <taxon>Bacteria</taxon>
        <taxon>Bacillati</taxon>
        <taxon>Bacillota</taxon>
        <taxon>Clostridia</taxon>
        <taxon>Peptostreptococcales</taxon>
        <taxon>Anaerovoracaceae</taxon>
        <taxon>Mogibacterium</taxon>
    </lineage>
</organism>
<reference evidence="6" key="1">
    <citation type="submission" date="2016-05" db="EMBL/GenBank/DDBJ databases">
        <authorList>
            <person name="Holder M.E."/>
            <person name="Ajami N.J."/>
            <person name="Petrosino J.F."/>
        </authorList>
    </citation>
    <scope>NUCLEOTIDE SEQUENCE [LARGE SCALE GENOMIC DNA]</scope>
    <source>
        <strain evidence="6">ATCC 700696</strain>
    </source>
</reference>